<comment type="caution">
    <text evidence="11">The sequence shown here is derived from an EMBL/GenBank/DDBJ whole genome shotgun (WGS) entry which is preliminary data.</text>
</comment>
<sequence length="101" mass="11439">MTKSELIELLIDQQSHLPVKDVEEAIKTMLDHMSDALSNGERIEIRGFGSFSLHYRAPRIGRNPKTGESVELSAKYVPHFKPGKELRELVNLPNAEINELN</sequence>
<gene>
    <name evidence="8" type="primary">ihfB</name>
    <name evidence="8" type="synonym">himD</name>
    <name evidence="11" type="ORF">DFP81_104266</name>
</gene>
<keyword evidence="5 8" id="KW-0238">DNA-binding</keyword>
<evidence type="ECO:0000313" key="11">
    <source>
        <dbReference type="EMBL" id="REG84385.1"/>
    </source>
</evidence>
<evidence type="ECO:0000256" key="4">
    <source>
        <dbReference type="ARBA" id="ARBA00023015"/>
    </source>
</evidence>
<dbReference type="Pfam" id="PF00216">
    <property type="entry name" value="Bac_DNA_binding"/>
    <property type="match status" value="1"/>
</dbReference>
<dbReference type="NCBIfam" id="NF001222">
    <property type="entry name" value="PRK00199.1"/>
    <property type="match status" value="1"/>
</dbReference>
<dbReference type="InterPro" id="IPR010992">
    <property type="entry name" value="IHF-like_DNA-bd_dom_sf"/>
</dbReference>
<dbReference type="EMBL" id="QUNG01000004">
    <property type="protein sequence ID" value="REG84385.1"/>
    <property type="molecule type" value="Genomic_DNA"/>
</dbReference>
<organism evidence="11 12">
    <name type="scientific">Marinomonas pollencensis</name>
    <dbReference type="NCBI Taxonomy" id="491954"/>
    <lineage>
        <taxon>Bacteria</taxon>
        <taxon>Pseudomonadati</taxon>
        <taxon>Pseudomonadota</taxon>
        <taxon>Gammaproteobacteria</taxon>
        <taxon>Oceanospirillales</taxon>
        <taxon>Oceanospirillaceae</taxon>
        <taxon>Marinomonas</taxon>
    </lineage>
</organism>
<dbReference type="PROSITE" id="PS00045">
    <property type="entry name" value="HISTONE_LIKE"/>
    <property type="match status" value="1"/>
</dbReference>
<dbReference type="SMART" id="SM00411">
    <property type="entry name" value="BHL"/>
    <property type="match status" value="1"/>
</dbReference>
<evidence type="ECO:0000313" key="12">
    <source>
        <dbReference type="Proteomes" id="UP000256542"/>
    </source>
</evidence>
<reference evidence="11 12" key="1">
    <citation type="submission" date="2018-08" db="EMBL/GenBank/DDBJ databases">
        <title>Genomic Encyclopedia of Type Strains, Phase III (KMG-III): the genomes of soil and plant-associated and newly described type strains.</title>
        <authorList>
            <person name="Whitman W."/>
        </authorList>
    </citation>
    <scope>NUCLEOTIDE SEQUENCE [LARGE SCALE GENOMIC DNA]</scope>
    <source>
        <strain evidence="11 12">CECT 7375</strain>
    </source>
</reference>
<comment type="function">
    <text evidence="8 10">This protein is one of the two subunits of integration host factor, a specific DNA-binding protein that functions in genetic recombination as well as in transcriptional and translational control.</text>
</comment>
<dbReference type="GO" id="GO:0030527">
    <property type="term" value="F:structural constituent of chromatin"/>
    <property type="evidence" value="ECO:0007669"/>
    <property type="project" value="InterPro"/>
</dbReference>
<dbReference type="GO" id="GO:0003677">
    <property type="term" value="F:DNA binding"/>
    <property type="evidence" value="ECO:0007669"/>
    <property type="project" value="UniProtKB-UniRule"/>
</dbReference>
<dbReference type="SUPFAM" id="SSF47729">
    <property type="entry name" value="IHF-like DNA-binding proteins"/>
    <property type="match status" value="1"/>
</dbReference>
<dbReference type="PANTHER" id="PTHR33175:SF5">
    <property type="entry name" value="INTEGRATION HOST FACTOR SUBUNIT BETA"/>
    <property type="match status" value="1"/>
</dbReference>
<protein>
    <recommendedName>
        <fullName evidence="2 8">Integration host factor subunit beta</fullName>
        <shortName evidence="8">IHF-beta</shortName>
    </recommendedName>
</protein>
<evidence type="ECO:0000256" key="10">
    <source>
        <dbReference type="RuleBase" id="RU003941"/>
    </source>
</evidence>
<evidence type="ECO:0000256" key="6">
    <source>
        <dbReference type="ARBA" id="ARBA00023163"/>
    </source>
</evidence>
<evidence type="ECO:0000256" key="3">
    <source>
        <dbReference type="ARBA" id="ARBA00022845"/>
    </source>
</evidence>
<name>A0A3E0DQC1_9GAMM</name>
<evidence type="ECO:0000256" key="7">
    <source>
        <dbReference type="ARBA" id="ARBA00023172"/>
    </source>
</evidence>
<dbReference type="AlphaFoldDB" id="A0A3E0DQC1"/>
<keyword evidence="4 8" id="KW-0805">Transcription regulation</keyword>
<accession>A0A3E0DQC1</accession>
<proteinExistence type="inferred from homology"/>
<dbReference type="OrthoDB" id="9804203at2"/>
<dbReference type="Gene3D" id="4.10.520.10">
    <property type="entry name" value="IHF-like DNA-binding proteins"/>
    <property type="match status" value="1"/>
</dbReference>
<dbReference type="GO" id="GO:0005694">
    <property type="term" value="C:chromosome"/>
    <property type="evidence" value="ECO:0007669"/>
    <property type="project" value="InterPro"/>
</dbReference>
<dbReference type="GO" id="GO:0005829">
    <property type="term" value="C:cytosol"/>
    <property type="evidence" value="ECO:0007669"/>
    <property type="project" value="TreeGrafter"/>
</dbReference>
<dbReference type="PRINTS" id="PR01727">
    <property type="entry name" value="DNABINDINGHU"/>
</dbReference>
<comment type="subunit">
    <text evidence="8 10">Heterodimer of an alpha and a beta chain.</text>
</comment>
<keyword evidence="12" id="KW-1185">Reference proteome</keyword>
<dbReference type="GO" id="GO:0006355">
    <property type="term" value="P:regulation of DNA-templated transcription"/>
    <property type="evidence" value="ECO:0007669"/>
    <property type="project" value="UniProtKB-UniRule"/>
</dbReference>
<dbReference type="InterPro" id="IPR000119">
    <property type="entry name" value="Hist_DNA-bd"/>
</dbReference>
<dbReference type="PANTHER" id="PTHR33175">
    <property type="entry name" value="DNA-BINDING PROTEIN HU"/>
    <property type="match status" value="1"/>
</dbReference>
<evidence type="ECO:0000256" key="9">
    <source>
        <dbReference type="RuleBase" id="RU003939"/>
    </source>
</evidence>
<keyword evidence="7 8" id="KW-0233">DNA recombination</keyword>
<dbReference type="GO" id="GO:0006417">
    <property type="term" value="P:regulation of translation"/>
    <property type="evidence" value="ECO:0007669"/>
    <property type="project" value="UniProtKB-UniRule"/>
</dbReference>
<keyword evidence="6 8" id="KW-0804">Transcription</keyword>
<dbReference type="InterPro" id="IPR005685">
    <property type="entry name" value="IHF_beta"/>
</dbReference>
<evidence type="ECO:0000256" key="2">
    <source>
        <dbReference type="ARBA" id="ARBA00018700"/>
    </source>
</evidence>
<dbReference type="NCBIfam" id="TIGR00988">
    <property type="entry name" value="hip"/>
    <property type="match status" value="1"/>
</dbReference>
<dbReference type="GO" id="GO:0006310">
    <property type="term" value="P:DNA recombination"/>
    <property type="evidence" value="ECO:0007669"/>
    <property type="project" value="UniProtKB-UniRule"/>
</dbReference>
<keyword evidence="3 8" id="KW-0810">Translation regulation</keyword>
<dbReference type="CDD" id="cd13836">
    <property type="entry name" value="IHF_B"/>
    <property type="match status" value="1"/>
</dbReference>
<evidence type="ECO:0000256" key="8">
    <source>
        <dbReference type="HAMAP-Rule" id="MF_00381"/>
    </source>
</evidence>
<dbReference type="HAMAP" id="MF_00381">
    <property type="entry name" value="IHF_beta"/>
    <property type="match status" value="1"/>
</dbReference>
<dbReference type="InterPro" id="IPR020816">
    <property type="entry name" value="Histone-like_DNA-bd_CS"/>
</dbReference>
<dbReference type="Proteomes" id="UP000256542">
    <property type="component" value="Unassembled WGS sequence"/>
</dbReference>
<evidence type="ECO:0000256" key="1">
    <source>
        <dbReference type="ARBA" id="ARBA00010529"/>
    </source>
</evidence>
<comment type="similarity">
    <text evidence="1 8 9">Belongs to the bacterial histone-like protein family.</text>
</comment>
<evidence type="ECO:0000256" key="5">
    <source>
        <dbReference type="ARBA" id="ARBA00023125"/>
    </source>
</evidence>
<dbReference type="FunFam" id="4.10.520.10:FF:000003">
    <property type="entry name" value="Integration host factor subunit beta"/>
    <property type="match status" value="1"/>
</dbReference>